<dbReference type="InterPro" id="IPR007430">
    <property type="entry name" value="VirB8"/>
</dbReference>
<sequence length="254" mass="27777">MTSGPNGKMDRADYYRAGETWALDREKSRLRSVRIAWIAAGVSATIAVLEAIALVALTPLKTVEPYTLLVDRQTGYVEQLKPSSTQLIAPDAAMTKSMLAQYVLAREGFDIDSFKSDYRKVALWTEGQERNRYISSVLASNPASPLASLPRRTIVQAQIRSISSLSSNTALVRFATVRTDQGGRSSAPMPWAAVITYHFSNAAMSEADRLQDPLGFQVDRYRRDPEMPVDQPVPAPAPTTVSPSRTVVSGGETP</sequence>
<dbReference type="Gene3D" id="3.10.450.230">
    <property type="entry name" value="VirB8 protein"/>
    <property type="match status" value="1"/>
</dbReference>
<reference evidence="8 9" key="1">
    <citation type="submission" date="2020-07" db="EMBL/GenBank/DDBJ databases">
        <authorList>
            <person name="Sun Q."/>
        </authorList>
    </citation>
    <scope>NUCLEOTIDE SEQUENCE [LARGE SCALE GENOMIC DNA]</scope>
    <source>
        <strain evidence="8 9">CGMCC 1.13654</strain>
    </source>
</reference>
<dbReference type="InterPro" id="IPR026264">
    <property type="entry name" value="VirB8/PtlE"/>
</dbReference>
<organism evidence="8 9">
    <name type="scientific">Sphingomonas chungangi</name>
    <dbReference type="NCBI Taxonomy" id="2683589"/>
    <lineage>
        <taxon>Bacteria</taxon>
        <taxon>Pseudomonadati</taxon>
        <taxon>Pseudomonadota</taxon>
        <taxon>Alphaproteobacteria</taxon>
        <taxon>Sphingomonadales</taxon>
        <taxon>Sphingomonadaceae</taxon>
        <taxon>Sphingomonas</taxon>
    </lineage>
</organism>
<evidence type="ECO:0000256" key="2">
    <source>
        <dbReference type="ARBA" id="ARBA00022692"/>
    </source>
</evidence>
<evidence type="ECO:0000256" key="5">
    <source>
        <dbReference type="SAM" id="MobiDB-lite"/>
    </source>
</evidence>
<evidence type="ECO:0000259" key="7">
    <source>
        <dbReference type="Pfam" id="PF04335"/>
    </source>
</evidence>
<accession>A0A838L067</accession>
<keyword evidence="2 6" id="KW-0812">Transmembrane</keyword>
<feature type="domain" description="Bacterial virulence protein VirB8" evidence="7">
    <location>
        <begin position="18"/>
        <end position="226"/>
    </location>
</feature>
<dbReference type="GO" id="GO:0030255">
    <property type="term" value="P:protein secretion by the type IV secretion system"/>
    <property type="evidence" value="ECO:0007669"/>
    <property type="project" value="InterPro"/>
</dbReference>
<dbReference type="RefSeq" id="WP_160364715.1">
    <property type="nucleotide sequence ID" value="NZ_JACEIB010000001.1"/>
</dbReference>
<dbReference type="Pfam" id="PF04335">
    <property type="entry name" value="VirB8"/>
    <property type="match status" value="1"/>
</dbReference>
<evidence type="ECO:0000256" key="4">
    <source>
        <dbReference type="ARBA" id="ARBA00023136"/>
    </source>
</evidence>
<evidence type="ECO:0000313" key="8">
    <source>
        <dbReference type="EMBL" id="MBA2932604.1"/>
    </source>
</evidence>
<feature type="transmembrane region" description="Helical" evidence="6">
    <location>
        <begin position="35"/>
        <end position="57"/>
    </location>
</feature>
<keyword evidence="9" id="KW-1185">Reference proteome</keyword>
<feature type="compositionally biased region" description="Low complexity" evidence="5">
    <location>
        <begin position="238"/>
        <end position="254"/>
    </location>
</feature>
<dbReference type="EMBL" id="JACEIB010000001">
    <property type="protein sequence ID" value="MBA2932604.1"/>
    <property type="molecule type" value="Genomic_DNA"/>
</dbReference>
<dbReference type="InterPro" id="IPR032710">
    <property type="entry name" value="NTF2-like_dom_sf"/>
</dbReference>
<keyword evidence="3 6" id="KW-1133">Transmembrane helix</keyword>
<evidence type="ECO:0000313" key="9">
    <source>
        <dbReference type="Proteomes" id="UP000570166"/>
    </source>
</evidence>
<name>A0A838L067_9SPHN</name>
<evidence type="ECO:0000256" key="3">
    <source>
        <dbReference type="ARBA" id="ARBA00022989"/>
    </source>
</evidence>
<comment type="caution">
    <text evidence="8">The sequence shown here is derived from an EMBL/GenBank/DDBJ whole genome shotgun (WGS) entry which is preliminary data.</text>
</comment>
<dbReference type="GO" id="GO:0016020">
    <property type="term" value="C:membrane"/>
    <property type="evidence" value="ECO:0007669"/>
    <property type="project" value="UniProtKB-SubCell"/>
</dbReference>
<dbReference type="CDD" id="cd16424">
    <property type="entry name" value="VirB8"/>
    <property type="match status" value="1"/>
</dbReference>
<protein>
    <recommendedName>
        <fullName evidence="7">Bacterial virulence protein VirB8 domain-containing protein</fullName>
    </recommendedName>
</protein>
<feature type="region of interest" description="Disordered" evidence="5">
    <location>
        <begin position="223"/>
        <end position="254"/>
    </location>
</feature>
<dbReference type="AlphaFoldDB" id="A0A838L067"/>
<evidence type="ECO:0000256" key="1">
    <source>
        <dbReference type="ARBA" id="ARBA00004167"/>
    </source>
</evidence>
<evidence type="ECO:0000256" key="6">
    <source>
        <dbReference type="SAM" id="Phobius"/>
    </source>
</evidence>
<proteinExistence type="predicted"/>
<dbReference type="SUPFAM" id="SSF54427">
    <property type="entry name" value="NTF2-like"/>
    <property type="match status" value="1"/>
</dbReference>
<keyword evidence="4 6" id="KW-0472">Membrane</keyword>
<gene>
    <name evidence="8" type="ORF">HZF05_00720</name>
</gene>
<dbReference type="Proteomes" id="UP000570166">
    <property type="component" value="Unassembled WGS sequence"/>
</dbReference>
<dbReference type="PIRSF" id="PIRSF003299">
    <property type="entry name" value="VirB8_PtlE"/>
    <property type="match status" value="1"/>
</dbReference>
<comment type="subcellular location">
    <subcellularLocation>
        <location evidence="1">Membrane</location>
        <topology evidence="1">Single-pass membrane protein</topology>
    </subcellularLocation>
</comment>